<accession>A0A369JT21</accession>
<evidence type="ECO:0000313" key="1">
    <source>
        <dbReference type="EMBL" id="RDB21886.1"/>
    </source>
</evidence>
<organism evidence="1 2">
    <name type="scientific">Hypsizygus marmoreus</name>
    <name type="common">White beech mushroom</name>
    <name type="synonym">Agaricus marmoreus</name>
    <dbReference type="NCBI Taxonomy" id="39966"/>
    <lineage>
        <taxon>Eukaryota</taxon>
        <taxon>Fungi</taxon>
        <taxon>Dikarya</taxon>
        <taxon>Basidiomycota</taxon>
        <taxon>Agaricomycotina</taxon>
        <taxon>Agaricomycetes</taxon>
        <taxon>Agaricomycetidae</taxon>
        <taxon>Agaricales</taxon>
        <taxon>Tricholomatineae</taxon>
        <taxon>Lyophyllaceae</taxon>
        <taxon>Hypsizygus</taxon>
    </lineage>
</organism>
<sequence>MILATSLNIAQNGAWVRLAVNTGKVRARDGGKILERKERSEWALGGYQFPEPFSLLPARIYTLHIAFEIFKSLFKGRTALYSRLHSKMFTVVEARHLNRGDIPGSIARQASESIACHFKHRQIRSIMFVQLGKLQPWGLSQGLQPDVPSTVPPHSLGVPIPYMAPAQRFHGNFLAQSELYYMIAINTLRPFYTMGSHSDSLRLAVLGDGLRCITPWIVALSPITKPVAPLPRYDHPL</sequence>
<reference evidence="1" key="1">
    <citation type="submission" date="2018-04" db="EMBL/GenBank/DDBJ databases">
        <title>Whole genome sequencing of Hypsizygus marmoreus.</title>
        <authorList>
            <person name="Choi I.-G."/>
            <person name="Min B."/>
            <person name="Kim J.-G."/>
            <person name="Kim S."/>
            <person name="Oh Y.-L."/>
            <person name="Kong W.-S."/>
            <person name="Park H."/>
            <person name="Jeong J."/>
            <person name="Song E.-S."/>
        </authorList>
    </citation>
    <scope>NUCLEOTIDE SEQUENCE [LARGE SCALE GENOMIC DNA]</scope>
    <source>
        <strain evidence="1">51987-8</strain>
    </source>
</reference>
<comment type="caution">
    <text evidence="1">The sequence shown here is derived from an EMBL/GenBank/DDBJ whole genome shotgun (WGS) entry which is preliminary data.</text>
</comment>
<dbReference type="InParanoid" id="A0A369JT21"/>
<dbReference type="Proteomes" id="UP000076154">
    <property type="component" value="Unassembled WGS sequence"/>
</dbReference>
<protein>
    <submittedName>
        <fullName evidence="1">Uncharacterized protein</fullName>
    </submittedName>
</protein>
<keyword evidence="2" id="KW-1185">Reference proteome</keyword>
<proteinExistence type="predicted"/>
<gene>
    <name evidence="1" type="ORF">Hypma_011114</name>
</gene>
<dbReference type="EMBL" id="LUEZ02000053">
    <property type="protein sequence ID" value="RDB21886.1"/>
    <property type="molecule type" value="Genomic_DNA"/>
</dbReference>
<dbReference type="AlphaFoldDB" id="A0A369JT21"/>
<evidence type="ECO:0000313" key="2">
    <source>
        <dbReference type="Proteomes" id="UP000076154"/>
    </source>
</evidence>
<name>A0A369JT21_HYPMA</name>